<dbReference type="InterPro" id="IPR006058">
    <property type="entry name" value="2Fe2S_fd_BS"/>
</dbReference>
<dbReference type="PROSITE" id="PS51085">
    <property type="entry name" value="2FE2S_FER_2"/>
    <property type="match status" value="1"/>
</dbReference>
<dbReference type="SUPFAM" id="SSF54292">
    <property type="entry name" value="2Fe-2S ferredoxin-like"/>
    <property type="match status" value="1"/>
</dbReference>
<evidence type="ECO:0000256" key="8">
    <source>
        <dbReference type="ARBA" id="ARBA00023014"/>
    </source>
</evidence>
<dbReference type="AlphaFoldDB" id="A0A0P0C3S9"/>
<gene>
    <name evidence="10" type="ORF">DC20_13305</name>
</gene>
<organism evidence="10 11">
    <name type="scientific">Rufibacter tibetensis</name>
    <dbReference type="NCBI Taxonomy" id="512763"/>
    <lineage>
        <taxon>Bacteria</taxon>
        <taxon>Pseudomonadati</taxon>
        <taxon>Bacteroidota</taxon>
        <taxon>Cytophagia</taxon>
        <taxon>Cytophagales</taxon>
        <taxon>Hymenobacteraceae</taxon>
        <taxon>Rufibacter</taxon>
    </lineage>
</organism>
<evidence type="ECO:0000313" key="10">
    <source>
        <dbReference type="EMBL" id="ALI99772.1"/>
    </source>
</evidence>
<evidence type="ECO:0000313" key="11">
    <source>
        <dbReference type="Proteomes" id="UP000061382"/>
    </source>
</evidence>
<dbReference type="InterPro" id="IPR012675">
    <property type="entry name" value="Beta-grasp_dom_sf"/>
</dbReference>
<evidence type="ECO:0000256" key="7">
    <source>
        <dbReference type="ARBA" id="ARBA00023004"/>
    </source>
</evidence>
<protein>
    <recommendedName>
        <fullName evidence="9">2Fe-2S ferredoxin-type domain-containing protein</fullName>
    </recommendedName>
</protein>
<comment type="cofactor">
    <cofactor evidence="1">
        <name>FAD</name>
        <dbReference type="ChEBI" id="CHEBI:57692"/>
    </cofactor>
</comment>
<dbReference type="Pfam" id="PF00175">
    <property type="entry name" value="NAD_binding_1"/>
    <property type="match status" value="1"/>
</dbReference>
<evidence type="ECO:0000256" key="3">
    <source>
        <dbReference type="ARBA" id="ARBA00022714"/>
    </source>
</evidence>
<dbReference type="InterPro" id="IPR050415">
    <property type="entry name" value="MRET"/>
</dbReference>
<dbReference type="STRING" id="512763.DC20_13305"/>
<dbReference type="PANTHER" id="PTHR47354:SF8">
    <property type="entry name" value="1,2-PHENYLACETYL-COA EPOXIDASE, SUBUNIT E"/>
    <property type="match status" value="1"/>
</dbReference>
<keyword evidence="8" id="KW-0411">Iron-sulfur</keyword>
<evidence type="ECO:0000256" key="6">
    <source>
        <dbReference type="ARBA" id="ARBA00023002"/>
    </source>
</evidence>
<evidence type="ECO:0000256" key="1">
    <source>
        <dbReference type="ARBA" id="ARBA00001974"/>
    </source>
</evidence>
<dbReference type="GO" id="GO:0046872">
    <property type="term" value="F:metal ion binding"/>
    <property type="evidence" value="ECO:0007669"/>
    <property type="project" value="UniProtKB-KW"/>
</dbReference>
<keyword evidence="11" id="KW-1185">Reference proteome</keyword>
<keyword evidence="6" id="KW-0560">Oxidoreductase</keyword>
<dbReference type="EMBL" id="CP012643">
    <property type="protein sequence ID" value="ALI99772.1"/>
    <property type="molecule type" value="Genomic_DNA"/>
</dbReference>
<dbReference type="GO" id="GO:0050660">
    <property type="term" value="F:flavin adenine dinucleotide binding"/>
    <property type="evidence" value="ECO:0007669"/>
    <property type="project" value="TreeGrafter"/>
</dbReference>
<keyword evidence="4" id="KW-0479">Metal-binding</keyword>
<keyword evidence="3" id="KW-0001">2Fe-2S</keyword>
<dbReference type="PATRIC" id="fig|512763.3.peg.2920"/>
<dbReference type="SUPFAM" id="SSF52343">
    <property type="entry name" value="Ferredoxin reductase-like, C-terminal NADP-linked domain"/>
    <property type="match status" value="1"/>
</dbReference>
<feature type="domain" description="2Fe-2S ferredoxin-type" evidence="9">
    <location>
        <begin position="189"/>
        <end position="277"/>
    </location>
</feature>
<evidence type="ECO:0000256" key="4">
    <source>
        <dbReference type="ARBA" id="ARBA00022723"/>
    </source>
</evidence>
<name>A0A0P0C3S9_9BACT</name>
<reference evidence="10 11" key="1">
    <citation type="submission" date="2015-08" db="EMBL/GenBank/DDBJ databases">
        <title>Complete genome sequence of Rufibacter tibetensis strain 1351t, a radiation-resistant bacterium from tibet plateau.</title>
        <authorList>
            <person name="Dai J."/>
        </authorList>
    </citation>
    <scope>NUCLEOTIDE SEQUENCE [LARGE SCALE GENOMIC DNA]</scope>
    <source>
        <strain evidence="10 11">1351</strain>
    </source>
</reference>
<dbReference type="InterPro" id="IPR001041">
    <property type="entry name" value="2Fe-2S_ferredoxin-type"/>
</dbReference>
<evidence type="ECO:0000256" key="2">
    <source>
        <dbReference type="ARBA" id="ARBA00022630"/>
    </source>
</evidence>
<keyword evidence="2" id="KW-0285">Flavoprotein</keyword>
<accession>A0A0P0C3S9</accession>
<dbReference type="InterPro" id="IPR001433">
    <property type="entry name" value="OxRdtase_FAD/NAD-bd"/>
</dbReference>
<proteinExistence type="predicted"/>
<dbReference type="Proteomes" id="UP000061382">
    <property type="component" value="Chromosome"/>
</dbReference>
<dbReference type="InterPro" id="IPR036010">
    <property type="entry name" value="2Fe-2S_ferredoxin-like_sf"/>
</dbReference>
<evidence type="ECO:0000256" key="5">
    <source>
        <dbReference type="ARBA" id="ARBA00022827"/>
    </source>
</evidence>
<dbReference type="CDD" id="cd00207">
    <property type="entry name" value="fer2"/>
    <property type="match status" value="1"/>
</dbReference>
<dbReference type="InterPro" id="IPR039261">
    <property type="entry name" value="FNR_nucleotide-bd"/>
</dbReference>
<dbReference type="Gene3D" id="2.40.30.10">
    <property type="entry name" value="Translation factors"/>
    <property type="match status" value="1"/>
</dbReference>
<keyword evidence="7" id="KW-0408">Iron</keyword>
<dbReference type="PANTHER" id="PTHR47354">
    <property type="entry name" value="NADH OXIDOREDUCTASE HCR"/>
    <property type="match status" value="1"/>
</dbReference>
<dbReference type="Gene3D" id="3.10.20.30">
    <property type="match status" value="1"/>
</dbReference>
<sequence>MIGGIVSNHIIDEVKIGDSIEVLPPMGDFIFEPTLYPELKHIYLWGAGSGITPLFSITKHILVNHPHLSLTLVYGNRSHESAIFHNKILELEQNYPQQLKIWHFHTKLKVSENDNPYLIQGRINPSKVLAVMEDENHIQSVVHYICGPAGLKESVKEALSNIGTTAPQIFSEDFELVKNPKDFEGIKTQHVEISLNQVTTKVEVIKGKSILEAGLDASVELNYSCQTGNCTVCKGKVVSGEVKTIGPEKLPEDLALDEYLLCCSYPLTENVKIEVTP</sequence>
<evidence type="ECO:0000259" key="9">
    <source>
        <dbReference type="PROSITE" id="PS51085"/>
    </source>
</evidence>
<dbReference type="Gene3D" id="3.40.50.80">
    <property type="entry name" value="Nucleotide-binding domain of ferredoxin-NADP reductase (FNR) module"/>
    <property type="match status" value="1"/>
</dbReference>
<dbReference type="GO" id="GO:0016491">
    <property type="term" value="F:oxidoreductase activity"/>
    <property type="evidence" value="ECO:0007669"/>
    <property type="project" value="UniProtKB-KW"/>
</dbReference>
<dbReference type="PROSITE" id="PS00197">
    <property type="entry name" value="2FE2S_FER_1"/>
    <property type="match status" value="1"/>
</dbReference>
<dbReference type="KEGG" id="rti:DC20_13305"/>
<keyword evidence="5" id="KW-0274">FAD</keyword>
<dbReference type="GO" id="GO:0051537">
    <property type="term" value="F:2 iron, 2 sulfur cluster binding"/>
    <property type="evidence" value="ECO:0007669"/>
    <property type="project" value="UniProtKB-KW"/>
</dbReference>
<dbReference type="Pfam" id="PF00111">
    <property type="entry name" value="Fer2"/>
    <property type="match status" value="1"/>
</dbReference>
<dbReference type="PRINTS" id="PR00406">
    <property type="entry name" value="CYTB5RDTASE"/>
</dbReference>